<protein>
    <submittedName>
        <fullName evidence="1">Uncharacterized protein</fullName>
    </submittedName>
</protein>
<accession>A0A8J6K1I6</accession>
<proteinExistence type="predicted"/>
<evidence type="ECO:0000313" key="1">
    <source>
        <dbReference type="EMBL" id="KAG9476092.1"/>
    </source>
</evidence>
<name>A0A8J6K1I6_ELECQ</name>
<dbReference type="Proteomes" id="UP000770717">
    <property type="component" value="Unassembled WGS sequence"/>
</dbReference>
<gene>
    <name evidence="1" type="ORF">GDO78_002919</name>
</gene>
<comment type="caution">
    <text evidence="1">The sequence shown here is derived from an EMBL/GenBank/DDBJ whole genome shotgun (WGS) entry which is preliminary data.</text>
</comment>
<dbReference type="AlphaFoldDB" id="A0A8J6K1I6"/>
<evidence type="ECO:0000313" key="2">
    <source>
        <dbReference type="Proteomes" id="UP000770717"/>
    </source>
</evidence>
<reference evidence="1" key="1">
    <citation type="thesis" date="2020" institute="ProQuest LLC" country="789 East Eisenhower Parkway, Ann Arbor, MI, USA">
        <title>Comparative Genomics and Chromosome Evolution.</title>
        <authorList>
            <person name="Mudd A.B."/>
        </authorList>
    </citation>
    <scope>NUCLEOTIDE SEQUENCE</scope>
    <source>
        <strain evidence="1">HN-11 Male</strain>
        <tissue evidence="1">Kidney and liver</tissue>
    </source>
</reference>
<organism evidence="1 2">
    <name type="scientific">Eleutherodactylus coqui</name>
    <name type="common">Puerto Rican coqui</name>
    <dbReference type="NCBI Taxonomy" id="57060"/>
    <lineage>
        <taxon>Eukaryota</taxon>
        <taxon>Metazoa</taxon>
        <taxon>Chordata</taxon>
        <taxon>Craniata</taxon>
        <taxon>Vertebrata</taxon>
        <taxon>Euteleostomi</taxon>
        <taxon>Amphibia</taxon>
        <taxon>Batrachia</taxon>
        <taxon>Anura</taxon>
        <taxon>Neobatrachia</taxon>
        <taxon>Hyloidea</taxon>
        <taxon>Eleutherodactylidae</taxon>
        <taxon>Eleutherodactylinae</taxon>
        <taxon>Eleutherodactylus</taxon>
        <taxon>Eleutherodactylus</taxon>
    </lineage>
</organism>
<dbReference type="EMBL" id="WNTK01000011">
    <property type="protein sequence ID" value="KAG9476092.1"/>
    <property type="molecule type" value="Genomic_DNA"/>
</dbReference>
<sequence length="73" mass="8436">MWSLALVMKLIYFLRKKRGFPTINMEYMLEMLGGGLICKIPIDPGSDGTQCPVPWVAINELYGRYRNGIEWHC</sequence>
<keyword evidence="2" id="KW-1185">Reference proteome</keyword>